<keyword evidence="2" id="KW-1185">Reference proteome</keyword>
<proteinExistence type="predicted"/>
<name>A0AAV3RKS5_LITER</name>
<dbReference type="EMBL" id="BAABME010009836">
    <property type="protein sequence ID" value="GAA0175906.1"/>
    <property type="molecule type" value="Genomic_DNA"/>
</dbReference>
<reference evidence="1 2" key="1">
    <citation type="submission" date="2024-01" db="EMBL/GenBank/DDBJ databases">
        <title>The complete chloroplast genome sequence of Lithospermum erythrorhizon: insights into the phylogenetic relationship among Boraginaceae species and the maternal lineages of purple gromwells.</title>
        <authorList>
            <person name="Okada T."/>
            <person name="Watanabe K."/>
        </authorList>
    </citation>
    <scope>NUCLEOTIDE SEQUENCE [LARGE SCALE GENOMIC DNA]</scope>
</reference>
<dbReference type="Proteomes" id="UP001454036">
    <property type="component" value="Unassembled WGS sequence"/>
</dbReference>
<evidence type="ECO:0000313" key="1">
    <source>
        <dbReference type="EMBL" id="GAA0175906.1"/>
    </source>
</evidence>
<dbReference type="Gene3D" id="2.120.10.80">
    <property type="entry name" value="Kelch-type beta propeller"/>
    <property type="match status" value="1"/>
</dbReference>
<dbReference type="InterPro" id="IPR015915">
    <property type="entry name" value="Kelch-typ_b-propeller"/>
</dbReference>
<dbReference type="AlphaFoldDB" id="A0AAV3RKS5"/>
<evidence type="ECO:0000313" key="2">
    <source>
        <dbReference type="Proteomes" id="UP001454036"/>
    </source>
</evidence>
<organism evidence="1 2">
    <name type="scientific">Lithospermum erythrorhizon</name>
    <name type="common">Purple gromwell</name>
    <name type="synonym">Lithospermum officinale var. erythrorhizon</name>
    <dbReference type="NCBI Taxonomy" id="34254"/>
    <lineage>
        <taxon>Eukaryota</taxon>
        <taxon>Viridiplantae</taxon>
        <taxon>Streptophyta</taxon>
        <taxon>Embryophyta</taxon>
        <taxon>Tracheophyta</taxon>
        <taxon>Spermatophyta</taxon>
        <taxon>Magnoliopsida</taxon>
        <taxon>eudicotyledons</taxon>
        <taxon>Gunneridae</taxon>
        <taxon>Pentapetalae</taxon>
        <taxon>asterids</taxon>
        <taxon>lamiids</taxon>
        <taxon>Boraginales</taxon>
        <taxon>Boraginaceae</taxon>
        <taxon>Boraginoideae</taxon>
        <taxon>Lithospermeae</taxon>
        <taxon>Lithospermum</taxon>
    </lineage>
</organism>
<sequence length="419" mass="48666">MPPYRNLNKDVPVRRVVIHLPDIEINAPDDVDDDTYSISCLFDDNASSNAQKYTNIEEPTRKLEEGGGSDLHPNWNLSETYLFLLKTDESNILICAIDTSNGSLHEVTSHQLPSPNNYVDYAMIGDKIYFFFGGYDETASCKIETLNLTTMKWNSLEDNVPIIENSPNPRPKLLAFHGNLFAVFNSSNIFNDIPPHFKALATEADIPMWEEIPLFDTFEKKGYHLIFEENSVIYLMFDDKARLNMKTRTFELHPGDFSFLTDSTSRCHPQNSCIVDKIWIEFVFSVDLQNNQQKPNLYIRKLDQLMRMIRLSSHLGGFSLSQHLESDLRHITGLTFCLLIFSKWIDHDCVEVFKFELAEEMTDVQVFYKRVFRIPKSKMLIYSYMIDNRFWQSVLSSDLIFTFSFMIEPHIISCPYLPF</sequence>
<dbReference type="SUPFAM" id="SSF117281">
    <property type="entry name" value="Kelch motif"/>
    <property type="match status" value="1"/>
</dbReference>
<protein>
    <submittedName>
        <fullName evidence="1">Uncharacterized protein</fullName>
    </submittedName>
</protein>
<accession>A0AAV3RKS5</accession>
<comment type="caution">
    <text evidence="1">The sequence shown here is derived from an EMBL/GenBank/DDBJ whole genome shotgun (WGS) entry which is preliminary data.</text>
</comment>
<gene>
    <name evidence="1" type="ORF">LIER_28998</name>
</gene>